<feature type="transmembrane region" description="Helical" evidence="1">
    <location>
        <begin position="42"/>
        <end position="66"/>
    </location>
</feature>
<reference evidence="2" key="1">
    <citation type="submission" date="2019-08" db="EMBL/GenBank/DDBJ databases">
        <authorList>
            <person name="Kucharzyk K."/>
            <person name="Murdoch R.W."/>
            <person name="Higgins S."/>
            <person name="Loffler F."/>
        </authorList>
    </citation>
    <scope>NUCLEOTIDE SEQUENCE</scope>
</reference>
<protein>
    <submittedName>
        <fullName evidence="2">Uncharacterized protein</fullName>
    </submittedName>
</protein>
<proteinExistence type="predicted"/>
<evidence type="ECO:0000313" key="2">
    <source>
        <dbReference type="EMBL" id="MPM68114.1"/>
    </source>
</evidence>
<sequence length="68" mass="7676">MNYSMNAKYKKRRTYKFIFGTLAVLSFLMLIGSIGAIEQETISYMCGIVQTSISLMFFTGCTLCVINL</sequence>
<dbReference type="AlphaFoldDB" id="A0A645C2B3"/>
<keyword evidence="1" id="KW-0472">Membrane</keyword>
<organism evidence="2">
    <name type="scientific">bioreactor metagenome</name>
    <dbReference type="NCBI Taxonomy" id="1076179"/>
    <lineage>
        <taxon>unclassified sequences</taxon>
        <taxon>metagenomes</taxon>
        <taxon>ecological metagenomes</taxon>
    </lineage>
</organism>
<comment type="caution">
    <text evidence="2">The sequence shown here is derived from an EMBL/GenBank/DDBJ whole genome shotgun (WGS) entry which is preliminary data.</text>
</comment>
<feature type="transmembrane region" description="Helical" evidence="1">
    <location>
        <begin position="15"/>
        <end position="36"/>
    </location>
</feature>
<accession>A0A645C2B3</accession>
<dbReference type="EMBL" id="VSSQ01022068">
    <property type="protein sequence ID" value="MPM68114.1"/>
    <property type="molecule type" value="Genomic_DNA"/>
</dbReference>
<gene>
    <name evidence="2" type="ORF">SDC9_115045</name>
</gene>
<keyword evidence="1" id="KW-0812">Transmembrane</keyword>
<name>A0A645C2B3_9ZZZZ</name>
<evidence type="ECO:0000256" key="1">
    <source>
        <dbReference type="SAM" id="Phobius"/>
    </source>
</evidence>
<keyword evidence="1" id="KW-1133">Transmembrane helix</keyword>